<dbReference type="RefSeq" id="WP_107821667.1">
    <property type="nucleotide sequence ID" value="NZ_OY782574.1"/>
</dbReference>
<dbReference type="GO" id="GO:0016405">
    <property type="term" value="F:CoA-ligase activity"/>
    <property type="evidence" value="ECO:0007669"/>
    <property type="project" value="UniProtKB-ARBA"/>
</dbReference>
<proteinExistence type="inferred from homology"/>
<dbReference type="Pfam" id="PF13193">
    <property type="entry name" value="AMP-binding_C"/>
    <property type="match status" value="1"/>
</dbReference>
<keyword evidence="3" id="KW-0547">Nucleotide-binding</keyword>
<dbReference type="InterPro" id="IPR025110">
    <property type="entry name" value="AMP-bd_C"/>
</dbReference>
<gene>
    <name evidence="8" type="ORF">C8N47_10598</name>
</gene>
<dbReference type="InterPro" id="IPR051087">
    <property type="entry name" value="Mitochondrial_ACSM"/>
</dbReference>
<keyword evidence="5" id="KW-0812">Transmembrane</keyword>
<sequence length="551" mass="62044">MIEKYLKKTDFENFDDFKANYELNIPQDFNFAYDVVDGWAAKEPNKRALLWTNDQGESRSYTFSDLKEITDRTAGYFASLGIGKGDMVMAILKRRAEFWFTIIALHKIGAVIIPATHLLTSKDIIYRANAASIKAIVCDGDPIIIDHVNQAMPDSPTIEKQISIGPIIPEGWDDFHAGISQAQPFERPAEPTANHDPIIVSFTSGTTGDPKMVMLDSVYPLAHIVTAKYWQNLHENSIHLTIADTGWLKAVWGKLYGQWLVGATVFVYDHEKFAPADILEVLSKYRVTSLCAPPTIFRFLIREDMTRYDLSALEWCTIAGEALNPEVYERFYQLTGIQLREGYGQSETTLTVFTSPWVQPKPGSMGLPNPHYDIDLMTAEGVPAKAGEQGQIVIRYGEKYPAGLFNGYYRNQTLTDEAMSEGIYYTGDLAWKDEDGYFWFVGRADDVIKSSGYRIGPFEVESALMTHPDIVECAITGIADEIRGQIVKATVVLAHDRKHKAGEQLAKEIQDHVKQVTAPYKYPRVIEFVEELPKTISGKIRRVEIRAQDLS</sequence>
<reference evidence="8 9" key="1">
    <citation type="submission" date="2018-04" db="EMBL/GenBank/DDBJ databases">
        <title>Genomic Encyclopedia of Archaeal and Bacterial Type Strains, Phase II (KMG-II): from individual species to whole genera.</title>
        <authorList>
            <person name="Goeker M."/>
        </authorList>
    </citation>
    <scope>NUCLEOTIDE SEQUENCE [LARGE SCALE GENOMIC DNA]</scope>
    <source>
        <strain evidence="8 9">DSM 28823</strain>
    </source>
</reference>
<evidence type="ECO:0000313" key="8">
    <source>
        <dbReference type="EMBL" id="PTN09258.1"/>
    </source>
</evidence>
<accession>A0A2T5C3A8</accession>
<dbReference type="GO" id="GO:0005524">
    <property type="term" value="F:ATP binding"/>
    <property type="evidence" value="ECO:0007669"/>
    <property type="project" value="UniProtKB-KW"/>
</dbReference>
<comment type="similarity">
    <text evidence="1">Belongs to the ATP-dependent AMP-binding enzyme family.</text>
</comment>
<dbReference type="InterPro" id="IPR020845">
    <property type="entry name" value="AMP-binding_CS"/>
</dbReference>
<dbReference type="EMBL" id="QAAD01000005">
    <property type="protein sequence ID" value="PTN09258.1"/>
    <property type="molecule type" value="Genomic_DNA"/>
</dbReference>
<keyword evidence="2" id="KW-0436">Ligase</keyword>
<dbReference type="Gene3D" id="3.40.50.12780">
    <property type="entry name" value="N-terminal domain of ligase-like"/>
    <property type="match status" value="1"/>
</dbReference>
<keyword evidence="5" id="KW-1133">Transmembrane helix</keyword>
<evidence type="ECO:0000259" key="7">
    <source>
        <dbReference type="Pfam" id="PF13193"/>
    </source>
</evidence>
<dbReference type="Proteomes" id="UP000243525">
    <property type="component" value="Unassembled WGS sequence"/>
</dbReference>
<feature type="domain" description="AMP-binding enzyme C-terminal" evidence="7">
    <location>
        <begin position="459"/>
        <end position="539"/>
    </location>
</feature>
<name>A0A2T5C3A8_9BACT</name>
<feature type="domain" description="AMP-dependent synthetase/ligase" evidence="6">
    <location>
        <begin position="39"/>
        <end position="409"/>
    </location>
</feature>
<dbReference type="PANTHER" id="PTHR43605:SF10">
    <property type="entry name" value="ACYL-COA SYNTHETASE MEDIUM CHAIN FAMILY MEMBER 3"/>
    <property type="match status" value="1"/>
</dbReference>
<dbReference type="GO" id="GO:0015645">
    <property type="term" value="F:fatty acid ligase activity"/>
    <property type="evidence" value="ECO:0007669"/>
    <property type="project" value="TreeGrafter"/>
</dbReference>
<dbReference type="GO" id="GO:0006637">
    <property type="term" value="P:acyl-CoA metabolic process"/>
    <property type="evidence" value="ECO:0007669"/>
    <property type="project" value="TreeGrafter"/>
</dbReference>
<dbReference type="AlphaFoldDB" id="A0A2T5C3A8"/>
<dbReference type="Pfam" id="PF00501">
    <property type="entry name" value="AMP-binding"/>
    <property type="match status" value="1"/>
</dbReference>
<dbReference type="FunFam" id="3.30.300.30:FF:000005">
    <property type="entry name" value="Acyl-coenzyme A synthetase ACSM5, mitochondrial"/>
    <property type="match status" value="1"/>
</dbReference>
<keyword evidence="4" id="KW-0067">ATP-binding</keyword>
<dbReference type="SUPFAM" id="SSF56801">
    <property type="entry name" value="Acetyl-CoA synthetase-like"/>
    <property type="match status" value="1"/>
</dbReference>
<dbReference type="InterPro" id="IPR045851">
    <property type="entry name" value="AMP-bd_C_sf"/>
</dbReference>
<dbReference type="PANTHER" id="PTHR43605">
    <property type="entry name" value="ACYL-COENZYME A SYNTHETASE"/>
    <property type="match status" value="1"/>
</dbReference>
<comment type="caution">
    <text evidence="8">The sequence shown here is derived from an EMBL/GenBank/DDBJ whole genome shotgun (WGS) entry which is preliminary data.</text>
</comment>
<evidence type="ECO:0000256" key="4">
    <source>
        <dbReference type="ARBA" id="ARBA00022840"/>
    </source>
</evidence>
<organism evidence="8 9">
    <name type="scientific">Mangrovibacterium marinum</name>
    <dbReference type="NCBI Taxonomy" id="1639118"/>
    <lineage>
        <taxon>Bacteria</taxon>
        <taxon>Pseudomonadati</taxon>
        <taxon>Bacteroidota</taxon>
        <taxon>Bacteroidia</taxon>
        <taxon>Marinilabiliales</taxon>
        <taxon>Prolixibacteraceae</taxon>
        <taxon>Mangrovibacterium</taxon>
    </lineage>
</organism>
<evidence type="ECO:0000256" key="3">
    <source>
        <dbReference type="ARBA" id="ARBA00022741"/>
    </source>
</evidence>
<evidence type="ECO:0000256" key="5">
    <source>
        <dbReference type="SAM" id="Phobius"/>
    </source>
</evidence>
<dbReference type="PROSITE" id="PS00455">
    <property type="entry name" value="AMP_BINDING"/>
    <property type="match status" value="1"/>
</dbReference>
<evidence type="ECO:0000256" key="1">
    <source>
        <dbReference type="ARBA" id="ARBA00006432"/>
    </source>
</evidence>
<evidence type="ECO:0000259" key="6">
    <source>
        <dbReference type="Pfam" id="PF00501"/>
    </source>
</evidence>
<dbReference type="GO" id="GO:0004321">
    <property type="term" value="F:fatty-acyl-CoA synthase activity"/>
    <property type="evidence" value="ECO:0007669"/>
    <property type="project" value="TreeGrafter"/>
</dbReference>
<dbReference type="InterPro" id="IPR042099">
    <property type="entry name" value="ANL_N_sf"/>
</dbReference>
<dbReference type="InterPro" id="IPR000873">
    <property type="entry name" value="AMP-dep_synth/lig_dom"/>
</dbReference>
<feature type="transmembrane region" description="Helical" evidence="5">
    <location>
        <begin position="98"/>
        <end position="119"/>
    </location>
</feature>
<dbReference type="Gene3D" id="3.30.300.30">
    <property type="match status" value="1"/>
</dbReference>
<dbReference type="OrthoDB" id="9778383at2"/>
<evidence type="ECO:0000313" key="9">
    <source>
        <dbReference type="Proteomes" id="UP000243525"/>
    </source>
</evidence>
<keyword evidence="9" id="KW-1185">Reference proteome</keyword>
<evidence type="ECO:0000256" key="2">
    <source>
        <dbReference type="ARBA" id="ARBA00022598"/>
    </source>
</evidence>
<keyword evidence="5" id="KW-0472">Membrane</keyword>
<dbReference type="GO" id="GO:0006633">
    <property type="term" value="P:fatty acid biosynthetic process"/>
    <property type="evidence" value="ECO:0007669"/>
    <property type="project" value="TreeGrafter"/>
</dbReference>
<protein>
    <submittedName>
        <fullName evidence="8">Acetyl-CoA synthetase</fullName>
    </submittedName>
</protein>